<dbReference type="OrthoDB" id="124126at2759"/>
<gene>
    <name evidence="2" type="ORF">PHMEG_00024753</name>
</gene>
<dbReference type="EMBL" id="NBNE01005477">
    <property type="protein sequence ID" value="OWZ03508.1"/>
    <property type="molecule type" value="Genomic_DNA"/>
</dbReference>
<dbReference type="InterPro" id="IPR029526">
    <property type="entry name" value="PGBD"/>
</dbReference>
<feature type="domain" description="PiggyBac transposable element-derived protein" evidence="1">
    <location>
        <begin position="1"/>
        <end position="275"/>
    </location>
</feature>
<dbReference type="PANTHER" id="PTHR46599">
    <property type="entry name" value="PIGGYBAC TRANSPOSABLE ELEMENT-DERIVED PROTEIN 4"/>
    <property type="match status" value="1"/>
</dbReference>
<dbReference type="Pfam" id="PF13843">
    <property type="entry name" value="DDE_Tnp_1_7"/>
    <property type="match status" value="1"/>
</dbReference>
<dbReference type="Proteomes" id="UP000198211">
    <property type="component" value="Unassembled WGS sequence"/>
</dbReference>
<dbReference type="AlphaFoldDB" id="A0A225VF59"/>
<proteinExistence type="predicted"/>
<organism evidence="2 3">
    <name type="scientific">Phytophthora megakarya</name>
    <dbReference type="NCBI Taxonomy" id="4795"/>
    <lineage>
        <taxon>Eukaryota</taxon>
        <taxon>Sar</taxon>
        <taxon>Stramenopiles</taxon>
        <taxon>Oomycota</taxon>
        <taxon>Peronosporomycetes</taxon>
        <taxon>Peronosporales</taxon>
        <taxon>Peronosporaceae</taxon>
        <taxon>Phytophthora</taxon>
    </lineage>
</organism>
<evidence type="ECO:0000313" key="2">
    <source>
        <dbReference type="EMBL" id="OWZ03508.1"/>
    </source>
</evidence>
<name>A0A225VF59_9STRA</name>
<evidence type="ECO:0000313" key="3">
    <source>
        <dbReference type="Proteomes" id="UP000198211"/>
    </source>
</evidence>
<sequence>MARDRFMNICPILHFNANDDPRALIDRAWKIRKVADVLQRTIREGYVPHAELSFDEAMLPNRSSFNKMRVYMKAKPHKWGTKLFMLCSAHTAYCIRSTRATITRQTRKKAGGCRAEHEAVFGDTHLASKRLVVIDRFCTSVALAIQLLMMGFYCVGTIQTNRLGYCKEIICKKKTRPKDKDRGSCKISESTHVPGLRAICWMDFKPVHFLTCGGSVELNRVVRKDKTDYHKFMGGVDVHDQLRLQRYSIQRAVTFRKFYKSLFLGLIDMAIVNSYIVHKAYHKTKATRPLKHVKFMKKLQLQLTQLQESDIYEGDTFGDAEATATSGPVHNTRGRIGR</sequence>
<evidence type="ECO:0000259" key="1">
    <source>
        <dbReference type="Pfam" id="PF13843"/>
    </source>
</evidence>
<keyword evidence="3" id="KW-1185">Reference proteome</keyword>
<accession>A0A225VF59</accession>
<reference evidence="3" key="1">
    <citation type="submission" date="2017-03" db="EMBL/GenBank/DDBJ databases">
        <title>Phytopthora megakarya and P. palmivora, two closely related causual agents of cacao black pod achieved similar genome size and gene model numbers by different mechanisms.</title>
        <authorList>
            <person name="Ali S."/>
            <person name="Shao J."/>
            <person name="Larry D.J."/>
            <person name="Kronmiller B."/>
            <person name="Shen D."/>
            <person name="Strem M.D."/>
            <person name="Melnick R.L."/>
            <person name="Guiltinan M.J."/>
            <person name="Tyler B.M."/>
            <person name="Meinhardt L.W."/>
            <person name="Bailey B.A."/>
        </authorList>
    </citation>
    <scope>NUCLEOTIDE SEQUENCE [LARGE SCALE GENOMIC DNA]</scope>
    <source>
        <strain evidence="3">zdho120</strain>
    </source>
</reference>
<protein>
    <recommendedName>
        <fullName evidence="1">PiggyBac transposable element-derived protein domain-containing protein</fullName>
    </recommendedName>
</protein>
<dbReference type="PANTHER" id="PTHR46599:SF3">
    <property type="entry name" value="PIGGYBAC TRANSPOSABLE ELEMENT-DERIVED PROTEIN 4"/>
    <property type="match status" value="1"/>
</dbReference>
<comment type="caution">
    <text evidence="2">The sequence shown here is derived from an EMBL/GenBank/DDBJ whole genome shotgun (WGS) entry which is preliminary data.</text>
</comment>
<dbReference type="STRING" id="4795.A0A225VF59"/>